<dbReference type="EnsemblMetazoa" id="CJA13587.1">
    <property type="protein sequence ID" value="CJA13587.1"/>
    <property type="gene ID" value="WBGene00132791"/>
</dbReference>
<dbReference type="OMA" id="IHATHTW"/>
<evidence type="ECO:0000256" key="1">
    <source>
        <dbReference type="SAM" id="SignalP"/>
    </source>
</evidence>
<protein>
    <recommendedName>
        <fullName evidence="4">Saposin B-type domain-containing protein</fullName>
    </recommendedName>
</protein>
<dbReference type="Proteomes" id="UP000005237">
    <property type="component" value="Unassembled WGS sequence"/>
</dbReference>
<feature type="chain" id="PRO_5035896648" description="Saposin B-type domain-containing protein" evidence="1">
    <location>
        <begin position="24"/>
        <end position="101"/>
    </location>
</feature>
<evidence type="ECO:0008006" key="4">
    <source>
        <dbReference type="Google" id="ProtNLM"/>
    </source>
</evidence>
<evidence type="ECO:0000313" key="3">
    <source>
        <dbReference type="Proteomes" id="UP000005237"/>
    </source>
</evidence>
<reference evidence="3" key="1">
    <citation type="submission" date="2010-08" db="EMBL/GenBank/DDBJ databases">
        <authorList>
            <consortium name="Caenorhabditis japonica Sequencing Consortium"/>
            <person name="Wilson R.K."/>
        </authorList>
    </citation>
    <scope>NUCLEOTIDE SEQUENCE [LARGE SCALE GENOMIC DNA]</scope>
    <source>
        <strain evidence="3">DF5081</strain>
    </source>
</reference>
<feature type="signal peptide" evidence="1">
    <location>
        <begin position="1"/>
        <end position="23"/>
    </location>
</feature>
<keyword evidence="3" id="KW-1185">Reference proteome</keyword>
<reference evidence="2" key="2">
    <citation type="submission" date="2022-06" db="UniProtKB">
        <authorList>
            <consortium name="EnsemblMetazoa"/>
        </authorList>
    </citation>
    <scope>IDENTIFICATION</scope>
    <source>
        <strain evidence="2">DF5081</strain>
    </source>
</reference>
<keyword evidence="1" id="KW-0732">Signal</keyword>
<organism evidence="2 3">
    <name type="scientific">Caenorhabditis japonica</name>
    <dbReference type="NCBI Taxonomy" id="281687"/>
    <lineage>
        <taxon>Eukaryota</taxon>
        <taxon>Metazoa</taxon>
        <taxon>Ecdysozoa</taxon>
        <taxon>Nematoda</taxon>
        <taxon>Chromadorea</taxon>
        <taxon>Rhabditida</taxon>
        <taxon>Rhabditina</taxon>
        <taxon>Rhabditomorpha</taxon>
        <taxon>Rhabditoidea</taxon>
        <taxon>Rhabditidae</taxon>
        <taxon>Peloderinae</taxon>
        <taxon>Caenorhabditis</taxon>
    </lineage>
</organism>
<proteinExistence type="predicted"/>
<dbReference type="AlphaFoldDB" id="A0A8R1DVZ0"/>
<name>A0A8R1DVZ0_CAEJA</name>
<sequence length="101" mass="11003">MKTFVASVLIGFVLITFPSGAQASTSSLCSFCDGTLKIPETYDETQTIYTLGCDSIETEFLKNSCHVLAGLLLKTHTYPAVTYMLKAAKVPVCYFACSEKK</sequence>
<accession>A0A8R1DVZ0</accession>
<evidence type="ECO:0000313" key="2">
    <source>
        <dbReference type="EnsemblMetazoa" id="CJA13587.1"/>
    </source>
</evidence>